<keyword evidence="3" id="KW-0560">Oxidoreductase</keyword>
<evidence type="ECO:0000256" key="3">
    <source>
        <dbReference type="RuleBase" id="RU000461"/>
    </source>
</evidence>
<dbReference type="PANTHER" id="PTHR24305:SF166">
    <property type="entry name" value="CYTOCHROME P450 12A4, MITOCHONDRIAL-RELATED"/>
    <property type="match status" value="1"/>
</dbReference>
<keyword evidence="3" id="KW-0349">Heme</keyword>
<reference evidence="6" key="1">
    <citation type="journal article" date="2019" name="Int. J. Syst. Evol. Microbiol.">
        <title>The Global Catalogue of Microorganisms (GCM) 10K type strain sequencing project: providing services to taxonomists for standard genome sequencing and annotation.</title>
        <authorList>
            <consortium name="The Broad Institute Genomics Platform"/>
            <consortium name="The Broad Institute Genome Sequencing Center for Infectious Disease"/>
            <person name="Wu L."/>
            <person name="Ma J."/>
        </authorList>
    </citation>
    <scope>NUCLEOTIDE SEQUENCE [LARGE SCALE GENOMIC DNA]</scope>
    <source>
        <strain evidence="6">CCM 7941</strain>
    </source>
</reference>
<dbReference type="InterPro" id="IPR017972">
    <property type="entry name" value="Cyt_P450_CS"/>
</dbReference>
<dbReference type="SUPFAM" id="SSF48264">
    <property type="entry name" value="Cytochrome P450"/>
    <property type="match status" value="1"/>
</dbReference>
<evidence type="ECO:0000313" key="6">
    <source>
        <dbReference type="Proteomes" id="UP001595536"/>
    </source>
</evidence>
<gene>
    <name evidence="5" type="ORF">ACFOEX_11210</name>
</gene>
<dbReference type="PRINTS" id="PR00463">
    <property type="entry name" value="EP450I"/>
</dbReference>
<comment type="similarity">
    <text evidence="2 3">Belongs to the cytochrome P450 family.</text>
</comment>
<keyword evidence="3" id="KW-0408">Iron</keyword>
<dbReference type="InterPro" id="IPR001128">
    <property type="entry name" value="Cyt_P450"/>
</dbReference>
<dbReference type="EMBL" id="JBHRUV010000062">
    <property type="protein sequence ID" value="MFC3266912.1"/>
    <property type="molecule type" value="Genomic_DNA"/>
</dbReference>
<feature type="region of interest" description="Disordered" evidence="4">
    <location>
        <begin position="1"/>
        <end position="21"/>
    </location>
</feature>
<evidence type="ECO:0000313" key="5">
    <source>
        <dbReference type="EMBL" id="MFC3266912.1"/>
    </source>
</evidence>
<dbReference type="Gene3D" id="1.10.630.10">
    <property type="entry name" value="Cytochrome P450"/>
    <property type="match status" value="1"/>
</dbReference>
<dbReference type="InterPro" id="IPR002401">
    <property type="entry name" value="Cyt_P450_E_grp-I"/>
</dbReference>
<sequence>MTADAASRPDASGPAAGVRAVRPRRRRGPLSVIASLVRNPVAGWPPEIYEAPLVRTRLIGRPAFFVMDPALVHEAMVEKADIFVKDRATRRALGPALGQGILTANGDHWRWQRRLAAPVFRHERLTAMLPAMTAAAEETAARWRALEGAVVDVAHEMMRATFSVIVATMLKDAPDMDVERVARAIADSLESSGWPIALALLGAPSWTPYPGSRRAAAGRRYLRGCMQAAIDARRAAGATGGSDLTSLLLGAADPQTGRRMDDALVIDNLVTFIAAGHETTALALTWTFWLLSQHPDVAARLRAEARAVAPHGVTAENVGQLAYARQTLQEAMRLYPPAAATVRTAREAATLGGERIPRRATLVIPIHAIHRHRMLWPEPERFNPENFAPGAVKARPRHAFMPFGAGPRICIGMGFALLEGTAILATLAREFAPEPAGEIPPEPQLKITLRPRGGLPMRIRRAPAG</sequence>
<comment type="caution">
    <text evidence="5">The sequence shown here is derived from an EMBL/GenBank/DDBJ whole genome shotgun (WGS) entry which is preliminary data.</text>
</comment>
<accession>A0ABV7LG42</accession>
<dbReference type="RefSeq" id="WP_376830089.1">
    <property type="nucleotide sequence ID" value="NZ_JBHLWR010000006.1"/>
</dbReference>
<evidence type="ECO:0000256" key="2">
    <source>
        <dbReference type="ARBA" id="ARBA00010617"/>
    </source>
</evidence>
<dbReference type="InterPro" id="IPR036396">
    <property type="entry name" value="Cyt_P450_sf"/>
</dbReference>
<dbReference type="InterPro" id="IPR050121">
    <property type="entry name" value="Cytochrome_P450_monoxygenase"/>
</dbReference>
<dbReference type="PANTHER" id="PTHR24305">
    <property type="entry name" value="CYTOCHROME P450"/>
    <property type="match status" value="1"/>
</dbReference>
<evidence type="ECO:0000256" key="4">
    <source>
        <dbReference type="SAM" id="MobiDB-lite"/>
    </source>
</evidence>
<dbReference type="PROSITE" id="PS00086">
    <property type="entry name" value="CYTOCHROME_P450"/>
    <property type="match status" value="1"/>
</dbReference>
<name>A0ABV7LG42_9HYPH</name>
<protein>
    <submittedName>
        <fullName evidence="5">Cytochrome P450</fullName>
    </submittedName>
</protein>
<keyword evidence="3" id="KW-0503">Monooxygenase</keyword>
<organism evidence="5 6">
    <name type="scientific">Camelimonas abortus</name>
    <dbReference type="NCBI Taxonomy" id="1017184"/>
    <lineage>
        <taxon>Bacteria</taxon>
        <taxon>Pseudomonadati</taxon>
        <taxon>Pseudomonadota</taxon>
        <taxon>Alphaproteobacteria</taxon>
        <taxon>Hyphomicrobiales</taxon>
        <taxon>Chelatococcaceae</taxon>
        <taxon>Camelimonas</taxon>
    </lineage>
</organism>
<dbReference type="PRINTS" id="PR00385">
    <property type="entry name" value="P450"/>
</dbReference>
<evidence type="ECO:0000256" key="1">
    <source>
        <dbReference type="ARBA" id="ARBA00001971"/>
    </source>
</evidence>
<proteinExistence type="inferred from homology"/>
<keyword evidence="3" id="KW-0479">Metal-binding</keyword>
<comment type="cofactor">
    <cofactor evidence="1">
        <name>heme</name>
        <dbReference type="ChEBI" id="CHEBI:30413"/>
    </cofactor>
</comment>
<keyword evidence="6" id="KW-1185">Reference proteome</keyword>
<dbReference type="Proteomes" id="UP001595536">
    <property type="component" value="Unassembled WGS sequence"/>
</dbReference>
<dbReference type="Pfam" id="PF00067">
    <property type="entry name" value="p450"/>
    <property type="match status" value="1"/>
</dbReference>